<dbReference type="EMBL" id="MCGI01000001">
    <property type="protein sequence ID" value="ODM12711.1"/>
    <property type="molecule type" value="Genomic_DNA"/>
</dbReference>
<evidence type="ECO:0000313" key="12">
    <source>
        <dbReference type="EMBL" id="ODR52158.1"/>
    </source>
</evidence>
<organism evidence="12 15">
    <name type="scientific">Eisenbergiella tayi</name>
    <dbReference type="NCBI Taxonomy" id="1432052"/>
    <lineage>
        <taxon>Bacteria</taxon>
        <taxon>Bacillati</taxon>
        <taxon>Bacillota</taxon>
        <taxon>Clostridia</taxon>
        <taxon>Lachnospirales</taxon>
        <taxon>Lachnospiraceae</taxon>
        <taxon>Eisenbergiella</taxon>
    </lineage>
</organism>
<dbReference type="EC" id="4.1.2.14" evidence="5"/>
<feature type="domain" description="VOC" evidence="9">
    <location>
        <begin position="192"/>
        <end position="320"/>
    </location>
</feature>
<dbReference type="PANTHER" id="PTHR30246:SF1">
    <property type="entry name" value="2-DEHYDRO-3-DEOXY-6-PHOSPHOGALACTONATE ALDOLASE-RELATED"/>
    <property type="match status" value="1"/>
</dbReference>
<dbReference type="GO" id="GO:0008675">
    <property type="term" value="F:2-dehydro-3-deoxy-phosphogluconate aldolase activity"/>
    <property type="evidence" value="ECO:0007669"/>
    <property type="project" value="UniProtKB-EC"/>
</dbReference>
<keyword evidence="7" id="KW-0704">Schiff base</keyword>
<dbReference type="Gene3D" id="3.20.20.70">
    <property type="entry name" value="Aldolase class I"/>
    <property type="match status" value="1"/>
</dbReference>
<sequence>MNEVLEQIRKIGIVPVVKLDRVEDAVPLAESLCKGGLPCAEVTFRTAAAAGAIAAIRKAFPDMLLGAGTVLTTKQVDEAMEAGATFIVSPGLNPEVVKYCVDNKIPVTPGCSNPSDIEQAISLGLDVVKFFPAEAAGGLAMIKAMSAPYVNMKFMPTGGISAKNLNEYLSFNKIIACGGSWMVKDDLIKAGEFDKIEALTREAVEQMLGFELAHVGINETDEEAADKTAGRFESIFGLEKKTGSGSVFAGTAVEVMKTPGLGAKGHIGIRTNYIDRAVNYLENQGVEFNPSSAKYDDKGNLKAIYLKEEIGGFAVHLVQK</sequence>
<dbReference type="GeneID" id="93299011"/>
<dbReference type="InterPro" id="IPR031338">
    <property type="entry name" value="KDPG/KHG_AS_2"/>
</dbReference>
<protein>
    <recommendedName>
        <fullName evidence="5">2-dehydro-3-deoxy-phosphogluconate aldolase</fullName>
        <ecNumber evidence="5">4.1.2.14</ecNumber>
    </recommendedName>
</protein>
<dbReference type="PANTHER" id="PTHR30246">
    <property type="entry name" value="2-KETO-3-DEOXY-6-PHOSPHOGLUCONATE ALDOLASE"/>
    <property type="match status" value="1"/>
</dbReference>
<dbReference type="Proteomes" id="UP000094067">
    <property type="component" value="Unassembled WGS sequence"/>
</dbReference>
<evidence type="ECO:0000313" key="15">
    <source>
        <dbReference type="Proteomes" id="UP000094271"/>
    </source>
</evidence>
<evidence type="ECO:0000256" key="5">
    <source>
        <dbReference type="ARBA" id="ARBA00013063"/>
    </source>
</evidence>
<dbReference type="NCBIfam" id="TIGR01182">
    <property type="entry name" value="eda"/>
    <property type="match status" value="1"/>
</dbReference>
<comment type="subunit">
    <text evidence="4">Homotrimer.</text>
</comment>
<dbReference type="PROSITE" id="PS51819">
    <property type="entry name" value="VOC"/>
    <property type="match status" value="1"/>
</dbReference>
<accession>A0A1E3UIJ7</accession>
<evidence type="ECO:0000256" key="4">
    <source>
        <dbReference type="ARBA" id="ARBA00011233"/>
    </source>
</evidence>
<dbReference type="Proteomes" id="UP000094271">
    <property type="component" value="Unassembled WGS sequence"/>
</dbReference>
<reference evidence="12 15" key="3">
    <citation type="submission" date="2016-08" db="EMBL/GenBank/DDBJ databases">
        <authorList>
            <person name="Seilhamer J.J."/>
        </authorList>
    </citation>
    <scope>NUCLEOTIDE SEQUENCE [LARGE SCALE GENOMIC DNA]</scope>
    <source>
        <strain evidence="12 15">NML150140-1</strain>
    </source>
</reference>
<comment type="caution">
    <text evidence="12">The sequence shown here is derived from an EMBL/GenBank/DDBJ whole genome shotgun (WGS) entry which is preliminary data.</text>
</comment>
<dbReference type="EMBL" id="MCGH01000002">
    <property type="protein sequence ID" value="ODM06232.1"/>
    <property type="molecule type" value="Genomic_DNA"/>
</dbReference>
<evidence type="ECO:0000256" key="3">
    <source>
        <dbReference type="ARBA" id="ARBA00006906"/>
    </source>
</evidence>
<keyword evidence="16" id="KW-1185">Reference proteome</keyword>
<dbReference type="PATRIC" id="fig|1432052.3.peg.455"/>
<dbReference type="Proteomes" id="UP000094869">
    <property type="component" value="Unassembled WGS sequence"/>
</dbReference>
<dbReference type="CDD" id="cd06587">
    <property type="entry name" value="VOC"/>
    <property type="match status" value="1"/>
</dbReference>
<gene>
    <name evidence="10" type="primary">eda</name>
    <name evidence="11" type="ORF">BEH84_00426</name>
    <name evidence="12" type="ORF">BEI59_11645</name>
    <name evidence="10" type="ORF">BEI61_02121</name>
    <name evidence="13" type="ORF">BEI63_17335</name>
</gene>
<dbReference type="NCBIfam" id="NF004325">
    <property type="entry name" value="PRK05718.1"/>
    <property type="match status" value="1"/>
</dbReference>
<reference evidence="14 17" key="1">
    <citation type="submission" date="2016-07" db="EMBL/GenBank/DDBJ databases">
        <title>Characterization of isolates of Eisenbergiella tayi derived from blood cultures, using whole genome sequencing.</title>
        <authorList>
            <person name="Burdz T."/>
            <person name="Wiebe D."/>
            <person name="Huynh C."/>
            <person name="Bernard K."/>
        </authorList>
    </citation>
    <scope>NUCLEOTIDE SEQUENCE [LARGE SCALE GENOMIC DNA]</scope>
    <source>
        <strain evidence="10 14">NML 110608</strain>
        <strain evidence="11 17">NML 120489</strain>
    </source>
</reference>
<keyword evidence="8" id="KW-0119">Carbohydrate metabolism</keyword>
<dbReference type="SUPFAM" id="SSF51569">
    <property type="entry name" value="Aldolase"/>
    <property type="match status" value="1"/>
</dbReference>
<dbReference type="PROSITE" id="PS00159">
    <property type="entry name" value="ALDOLASE_KDPG_KHG_1"/>
    <property type="match status" value="1"/>
</dbReference>
<evidence type="ECO:0000259" key="9">
    <source>
        <dbReference type="PROSITE" id="PS51819"/>
    </source>
</evidence>
<dbReference type="InterPro" id="IPR000887">
    <property type="entry name" value="Aldlse_KDPG_KHG"/>
</dbReference>
<dbReference type="CDD" id="cd00452">
    <property type="entry name" value="KDPG_aldolase"/>
    <property type="match status" value="1"/>
</dbReference>
<dbReference type="Proteomes" id="UP000095003">
    <property type="component" value="Unassembled WGS sequence"/>
</dbReference>
<dbReference type="InterPro" id="IPR031337">
    <property type="entry name" value="KDPG/KHG_AS_1"/>
</dbReference>
<evidence type="ECO:0000313" key="10">
    <source>
        <dbReference type="EMBL" id="ODM06232.1"/>
    </source>
</evidence>
<proteinExistence type="inferred from homology"/>
<keyword evidence="6" id="KW-0456">Lyase</keyword>
<evidence type="ECO:0000256" key="6">
    <source>
        <dbReference type="ARBA" id="ARBA00023239"/>
    </source>
</evidence>
<evidence type="ECO:0000256" key="2">
    <source>
        <dbReference type="ARBA" id="ARBA00004736"/>
    </source>
</evidence>
<dbReference type="RefSeq" id="WP_044964499.1">
    <property type="nucleotide sequence ID" value="NZ_DBFYTC010000259.1"/>
</dbReference>
<evidence type="ECO:0000256" key="7">
    <source>
        <dbReference type="ARBA" id="ARBA00023270"/>
    </source>
</evidence>
<comment type="pathway">
    <text evidence="2">Carbohydrate acid metabolism; 2-dehydro-3-deoxy-D-gluconate degradation; D-glyceraldehyde 3-phosphate and pyruvate from 2-dehydro-3-deoxy-D-gluconate: step 2/2.</text>
</comment>
<evidence type="ECO:0000313" key="13">
    <source>
        <dbReference type="EMBL" id="ODR54699.1"/>
    </source>
</evidence>
<dbReference type="AlphaFoldDB" id="A0A1E3UIJ7"/>
<dbReference type="InterPro" id="IPR037523">
    <property type="entry name" value="VOC_core"/>
</dbReference>
<comment type="catalytic activity">
    <reaction evidence="1">
        <text>2-dehydro-3-deoxy-6-phospho-D-gluconate = D-glyceraldehyde 3-phosphate + pyruvate</text>
        <dbReference type="Rhea" id="RHEA:17089"/>
        <dbReference type="ChEBI" id="CHEBI:15361"/>
        <dbReference type="ChEBI" id="CHEBI:57569"/>
        <dbReference type="ChEBI" id="CHEBI:59776"/>
        <dbReference type="EC" id="4.1.2.14"/>
    </reaction>
</comment>
<dbReference type="OrthoDB" id="9802667at2"/>
<evidence type="ECO:0000313" key="14">
    <source>
        <dbReference type="Proteomes" id="UP000094067"/>
    </source>
</evidence>
<evidence type="ECO:0000313" key="11">
    <source>
        <dbReference type="EMBL" id="ODM12711.1"/>
    </source>
</evidence>
<reference evidence="13 16" key="2">
    <citation type="submission" date="2016-08" db="EMBL/GenBank/DDBJ databases">
        <title>Characterization of Isolates of Eisenbergiella tayi Derived from Blood Cultures, Using Whole Genome Sequencing.</title>
        <authorList>
            <person name="Bernier A.-M."/>
            <person name="Burdz T."/>
            <person name="Wiebe D."/>
            <person name="Bernard K."/>
        </authorList>
    </citation>
    <scope>NUCLEOTIDE SEQUENCE [LARGE SCALE GENOMIC DNA]</scope>
    <source>
        <strain evidence="13 16">NML120146</strain>
    </source>
</reference>
<evidence type="ECO:0000256" key="1">
    <source>
        <dbReference type="ARBA" id="ARBA00000654"/>
    </source>
</evidence>
<dbReference type="EMBL" id="MEHD01000025">
    <property type="protein sequence ID" value="ODR54699.1"/>
    <property type="molecule type" value="Genomic_DNA"/>
</dbReference>
<dbReference type="EMBL" id="MEHA01000007">
    <property type="protein sequence ID" value="ODR52158.1"/>
    <property type="molecule type" value="Genomic_DNA"/>
</dbReference>
<comment type="similarity">
    <text evidence="3">Belongs to the KHG/KDPG aldolase family.</text>
</comment>
<evidence type="ECO:0000256" key="8">
    <source>
        <dbReference type="ARBA" id="ARBA00023277"/>
    </source>
</evidence>
<dbReference type="PROSITE" id="PS00160">
    <property type="entry name" value="ALDOLASE_KDPG_KHG_2"/>
    <property type="match status" value="1"/>
</dbReference>
<evidence type="ECO:0000313" key="16">
    <source>
        <dbReference type="Proteomes" id="UP000094869"/>
    </source>
</evidence>
<dbReference type="InterPro" id="IPR013785">
    <property type="entry name" value="Aldolase_TIM"/>
</dbReference>
<name>A0A1E3UIJ7_9FIRM</name>
<evidence type="ECO:0000313" key="17">
    <source>
        <dbReference type="Proteomes" id="UP000095003"/>
    </source>
</evidence>
<dbReference type="Pfam" id="PF01081">
    <property type="entry name" value="Aldolase"/>
    <property type="match status" value="1"/>
</dbReference>